<evidence type="ECO:0000313" key="2">
    <source>
        <dbReference type="EMBL" id="CAG8503915.1"/>
    </source>
</evidence>
<feature type="compositionally biased region" description="Basic and acidic residues" evidence="1">
    <location>
        <begin position="94"/>
        <end position="115"/>
    </location>
</feature>
<comment type="caution">
    <text evidence="2">The sequence shown here is derived from an EMBL/GenBank/DDBJ whole genome shotgun (WGS) entry which is preliminary data.</text>
</comment>
<reference evidence="2" key="1">
    <citation type="submission" date="2021-06" db="EMBL/GenBank/DDBJ databases">
        <authorList>
            <person name="Kallberg Y."/>
            <person name="Tangrot J."/>
            <person name="Rosling A."/>
        </authorList>
    </citation>
    <scope>NUCLEOTIDE SEQUENCE</scope>
    <source>
        <strain evidence="2">FL966</strain>
    </source>
</reference>
<dbReference type="AlphaFoldDB" id="A0A9N9F2F5"/>
<feature type="non-terminal residue" evidence="2">
    <location>
        <position position="161"/>
    </location>
</feature>
<dbReference type="Proteomes" id="UP000789759">
    <property type="component" value="Unassembled WGS sequence"/>
</dbReference>
<gene>
    <name evidence="2" type="ORF">CPELLU_LOCUS2587</name>
</gene>
<dbReference type="EMBL" id="CAJVQA010001136">
    <property type="protein sequence ID" value="CAG8503915.1"/>
    <property type="molecule type" value="Genomic_DNA"/>
</dbReference>
<evidence type="ECO:0000256" key="1">
    <source>
        <dbReference type="SAM" id="MobiDB-lite"/>
    </source>
</evidence>
<feature type="region of interest" description="Disordered" evidence="1">
    <location>
        <begin position="1"/>
        <end position="74"/>
    </location>
</feature>
<name>A0A9N9F2F5_9GLOM</name>
<feature type="region of interest" description="Disordered" evidence="1">
    <location>
        <begin position="91"/>
        <end position="124"/>
    </location>
</feature>
<evidence type="ECO:0000313" key="3">
    <source>
        <dbReference type="Proteomes" id="UP000789759"/>
    </source>
</evidence>
<organism evidence="2 3">
    <name type="scientific">Cetraspora pellucida</name>
    <dbReference type="NCBI Taxonomy" id="1433469"/>
    <lineage>
        <taxon>Eukaryota</taxon>
        <taxon>Fungi</taxon>
        <taxon>Fungi incertae sedis</taxon>
        <taxon>Mucoromycota</taxon>
        <taxon>Glomeromycotina</taxon>
        <taxon>Glomeromycetes</taxon>
        <taxon>Diversisporales</taxon>
        <taxon>Gigasporaceae</taxon>
        <taxon>Cetraspora</taxon>
    </lineage>
</organism>
<keyword evidence="3" id="KW-1185">Reference proteome</keyword>
<accession>A0A9N9F2F5</accession>
<feature type="compositionally biased region" description="Polar residues" evidence="1">
    <location>
        <begin position="8"/>
        <end position="22"/>
    </location>
</feature>
<sequence length="161" mass="18182">MEIKQKGSRSCRTDQGNVTNPEQHFLQDPASKIFADNSTSSPPPTANGGLLPEIPFDQKLKETPTKRWLSTSSKSYDVKVPRPNIFIIHHRTKSKELTERSAKASDFESKDDQSHELMPPADNPVTSNFSSTMNEPNFTNLENQFFSNKNGMSLQFKPLLR</sequence>
<feature type="compositionally biased region" description="Basic and acidic residues" evidence="1">
    <location>
        <begin position="56"/>
        <end position="65"/>
    </location>
</feature>
<proteinExistence type="predicted"/>
<protein>
    <submittedName>
        <fullName evidence="2">885_t:CDS:1</fullName>
    </submittedName>
</protein>